<organism evidence="8">
    <name type="scientific">plant metagenome</name>
    <dbReference type="NCBI Taxonomy" id="1297885"/>
    <lineage>
        <taxon>unclassified sequences</taxon>
        <taxon>metagenomes</taxon>
        <taxon>organismal metagenomes</taxon>
    </lineage>
</organism>
<dbReference type="GO" id="GO:0005886">
    <property type="term" value="C:plasma membrane"/>
    <property type="evidence" value="ECO:0007669"/>
    <property type="project" value="UniProtKB-SubCell"/>
</dbReference>
<evidence type="ECO:0000256" key="3">
    <source>
        <dbReference type="ARBA" id="ARBA00022692"/>
    </source>
</evidence>
<comment type="subcellular location">
    <subcellularLocation>
        <location evidence="1">Cell membrane</location>
        <topology evidence="1">Multi-pass membrane protein</topology>
    </subcellularLocation>
</comment>
<evidence type="ECO:0000256" key="5">
    <source>
        <dbReference type="ARBA" id="ARBA00023136"/>
    </source>
</evidence>
<dbReference type="AlphaFoldDB" id="A0A484TXR8"/>
<keyword evidence="2" id="KW-1003">Cell membrane</keyword>
<reference evidence="8" key="1">
    <citation type="submission" date="2019-03" db="EMBL/GenBank/DDBJ databases">
        <authorList>
            <person name="Danneels B."/>
        </authorList>
    </citation>
    <scope>NUCLEOTIDE SEQUENCE</scope>
</reference>
<protein>
    <submittedName>
        <fullName evidence="8">DedA-family integral membrane protein</fullName>
    </submittedName>
</protein>
<keyword evidence="4 6" id="KW-1133">Transmembrane helix</keyword>
<evidence type="ECO:0000256" key="4">
    <source>
        <dbReference type="ARBA" id="ARBA00022989"/>
    </source>
</evidence>
<dbReference type="PANTHER" id="PTHR30353">
    <property type="entry name" value="INNER MEMBRANE PROTEIN DEDA-RELATED"/>
    <property type="match status" value="1"/>
</dbReference>
<dbReference type="EMBL" id="CAADIO010000003">
    <property type="protein sequence ID" value="VFR78395.1"/>
    <property type="molecule type" value="Genomic_DNA"/>
</dbReference>
<evidence type="ECO:0000259" key="7">
    <source>
        <dbReference type="Pfam" id="PF09335"/>
    </source>
</evidence>
<keyword evidence="3 6" id="KW-0812">Transmembrane</keyword>
<dbReference type="Pfam" id="PF09335">
    <property type="entry name" value="VTT_dom"/>
    <property type="match status" value="1"/>
</dbReference>
<feature type="transmembrane region" description="Helical" evidence="6">
    <location>
        <begin position="99"/>
        <end position="118"/>
    </location>
</feature>
<dbReference type="PANTHER" id="PTHR30353:SF15">
    <property type="entry name" value="INNER MEMBRANE PROTEIN YABI"/>
    <property type="match status" value="1"/>
</dbReference>
<accession>A0A484TXR8</accession>
<gene>
    <name evidence="8" type="ORF">RAN3_1675</name>
</gene>
<proteinExistence type="predicted"/>
<evidence type="ECO:0000256" key="6">
    <source>
        <dbReference type="SAM" id="Phobius"/>
    </source>
</evidence>
<feature type="transmembrane region" description="Helical" evidence="6">
    <location>
        <begin position="59"/>
        <end position="84"/>
    </location>
</feature>
<evidence type="ECO:0000256" key="2">
    <source>
        <dbReference type="ARBA" id="ARBA00022475"/>
    </source>
</evidence>
<name>A0A484TXR8_9ZZZZ</name>
<sequence length="246" mass="26805">MRKAARNGAKGSDITQGMISGRVKIPQHHRGSTGSPFMDQYIALAEQFIRDNQDWAGPIIALITLGESLLVVGLLIPATALLIMTGGLLGTGTLPLTPILLWAMLGAVIGDAISYYLGRWIGPALVHRWPLRQQRSTVARARLFFYRYGFMSILIGRFLGPIRSTIPTVAGMMRMNHLSFQAANVLSAILWVPLMFAPGYLAARSVGAIESGSQATLIVGTILSVSVAAYIMYKMARKRRQAPRKP</sequence>
<evidence type="ECO:0000256" key="1">
    <source>
        <dbReference type="ARBA" id="ARBA00004651"/>
    </source>
</evidence>
<feature type="transmembrane region" description="Helical" evidence="6">
    <location>
        <begin position="215"/>
        <end position="233"/>
    </location>
</feature>
<feature type="domain" description="VTT" evidence="7">
    <location>
        <begin position="76"/>
        <end position="200"/>
    </location>
</feature>
<evidence type="ECO:0000313" key="8">
    <source>
        <dbReference type="EMBL" id="VFR78395.1"/>
    </source>
</evidence>
<keyword evidence="5 6" id="KW-0472">Membrane</keyword>
<dbReference type="InterPro" id="IPR032818">
    <property type="entry name" value="DedA-like"/>
</dbReference>
<feature type="transmembrane region" description="Helical" evidence="6">
    <location>
        <begin position="182"/>
        <end position="203"/>
    </location>
</feature>
<dbReference type="InterPro" id="IPR032816">
    <property type="entry name" value="VTT_dom"/>
</dbReference>